<accession>A0A0F9PR61</accession>
<comment type="caution">
    <text evidence="1">The sequence shown here is derived from an EMBL/GenBank/DDBJ whole genome shotgun (WGS) entry which is preliminary data.</text>
</comment>
<dbReference type="AlphaFoldDB" id="A0A0F9PR61"/>
<gene>
    <name evidence="1" type="ORF">LCGC14_1186130</name>
</gene>
<reference evidence="1" key="1">
    <citation type="journal article" date="2015" name="Nature">
        <title>Complex archaea that bridge the gap between prokaryotes and eukaryotes.</title>
        <authorList>
            <person name="Spang A."/>
            <person name="Saw J.H."/>
            <person name="Jorgensen S.L."/>
            <person name="Zaremba-Niedzwiedzka K."/>
            <person name="Martijn J."/>
            <person name="Lind A.E."/>
            <person name="van Eijk R."/>
            <person name="Schleper C."/>
            <person name="Guy L."/>
            <person name="Ettema T.J."/>
        </authorList>
    </citation>
    <scope>NUCLEOTIDE SEQUENCE</scope>
</reference>
<evidence type="ECO:0000313" key="1">
    <source>
        <dbReference type="EMBL" id="KKM95642.1"/>
    </source>
</evidence>
<evidence type="ECO:0008006" key="2">
    <source>
        <dbReference type="Google" id="ProtNLM"/>
    </source>
</evidence>
<proteinExistence type="predicted"/>
<dbReference type="Pfam" id="PF13489">
    <property type="entry name" value="Methyltransf_23"/>
    <property type="match status" value="1"/>
</dbReference>
<dbReference type="SUPFAM" id="SSF53335">
    <property type="entry name" value="S-adenosyl-L-methionine-dependent methyltransferases"/>
    <property type="match status" value="1"/>
</dbReference>
<dbReference type="InterPro" id="IPR029063">
    <property type="entry name" value="SAM-dependent_MTases_sf"/>
</dbReference>
<organism evidence="1">
    <name type="scientific">marine sediment metagenome</name>
    <dbReference type="NCBI Taxonomy" id="412755"/>
    <lineage>
        <taxon>unclassified sequences</taxon>
        <taxon>metagenomes</taxon>
        <taxon>ecological metagenomes</taxon>
    </lineage>
</organism>
<protein>
    <recommendedName>
        <fullName evidence="2">Methyltransferase type 11 domain-containing protein</fullName>
    </recommendedName>
</protein>
<dbReference type="EMBL" id="LAZR01005980">
    <property type="protein sequence ID" value="KKM95642.1"/>
    <property type="molecule type" value="Genomic_DNA"/>
</dbReference>
<dbReference type="PANTHER" id="PTHR43861:SF6">
    <property type="entry name" value="METHYLTRANSFERASE TYPE 11"/>
    <property type="match status" value="1"/>
</dbReference>
<name>A0A0F9PR61_9ZZZZ</name>
<dbReference type="PANTHER" id="PTHR43861">
    <property type="entry name" value="TRANS-ACONITATE 2-METHYLTRANSFERASE-RELATED"/>
    <property type="match status" value="1"/>
</dbReference>
<dbReference type="Gene3D" id="3.40.50.150">
    <property type="entry name" value="Vaccinia Virus protein VP39"/>
    <property type="match status" value="1"/>
</dbReference>
<dbReference type="CDD" id="cd02440">
    <property type="entry name" value="AdoMet_MTases"/>
    <property type="match status" value="1"/>
</dbReference>
<sequence length="360" mass="42390">MKNMMEYLYKRLLKNPNVINVKCNLCDSYNSEIVLLTKDYVYNKIPGIYAISHCLNCNSFFSNPRLKSEILEYYYSKTTIYRNYILEQDYVKKRKNFFLSKEILNDFYGYPFLDKNLLRKFKLFPSFLRGRKRQKRTLFIPPYIKNGRVLDIGCSSGNYLNVLKKLGWTVKGIDLNIKAVIYAVNVLKLEVENISIEDFHTDLLFDIIYLNMVLEHVSSPKETLIKCYSILKSNGKLVLRIPDFNGLEVRIYKKFAYTLQLPSHLHHFTTQSIKKYLEMAKFNLVRIIHGNSDRDLVAPLIFMLQEQPDNILLQILIKLITKKYIRKIIVKKFVKIISNLGKTSRMTVVAEKRKITNSSR</sequence>